<dbReference type="EMBL" id="SSMQ01000003">
    <property type="protein sequence ID" value="TKD12402.1"/>
    <property type="molecule type" value="Genomic_DNA"/>
</dbReference>
<dbReference type="PANTHER" id="PTHR43798:SF31">
    <property type="entry name" value="AB HYDROLASE SUPERFAMILY PROTEIN YCLE"/>
    <property type="match status" value="1"/>
</dbReference>
<dbReference type="Pfam" id="PF00561">
    <property type="entry name" value="Abhydrolase_1"/>
    <property type="match status" value="1"/>
</dbReference>
<dbReference type="InterPro" id="IPR013595">
    <property type="entry name" value="Pept_S33_TAP-like_C"/>
</dbReference>
<dbReference type="GO" id="GO:0016787">
    <property type="term" value="F:hydrolase activity"/>
    <property type="evidence" value="ECO:0007669"/>
    <property type="project" value="UniProtKB-KW"/>
</dbReference>
<evidence type="ECO:0000313" key="5">
    <source>
        <dbReference type="Proteomes" id="UP000309215"/>
    </source>
</evidence>
<name>A0A4V5PP75_9BACT</name>
<evidence type="ECO:0000259" key="3">
    <source>
        <dbReference type="Pfam" id="PF08386"/>
    </source>
</evidence>
<dbReference type="GO" id="GO:0016020">
    <property type="term" value="C:membrane"/>
    <property type="evidence" value="ECO:0007669"/>
    <property type="project" value="TreeGrafter"/>
</dbReference>
<dbReference type="InterPro" id="IPR050266">
    <property type="entry name" value="AB_hydrolase_sf"/>
</dbReference>
<dbReference type="RefSeq" id="WP_136927702.1">
    <property type="nucleotide sequence ID" value="NZ_SSMQ01000003.1"/>
</dbReference>
<dbReference type="Gene3D" id="3.40.50.1820">
    <property type="entry name" value="alpha/beta hydrolase"/>
    <property type="match status" value="1"/>
</dbReference>
<proteinExistence type="predicted"/>
<dbReference type="Pfam" id="PF08386">
    <property type="entry name" value="Abhydrolase_4"/>
    <property type="match status" value="1"/>
</dbReference>
<accession>A0A4V5PP75</accession>
<organism evidence="4 5">
    <name type="scientific">Polyangium fumosum</name>
    <dbReference type="NCBI Taxonomy" id="889272"/>
    <lineage>
        <taxon>Bacteria</taxon>
        <taxon>Pseudomonadati</taxon>
        <taxon>Myxococcota</taxon>
        <taxon>Polyangia</taxon>
        <taxon>Polyangiales</taxon>
        <taxon>Polyangiaceae</taxon>
        <taxon>Polyangium</taxon>
    </lineage>
</organism>
<dbReference type="Proteomes" id="UP000309215">
    <property type="component" value="Unassembled WGS sequence"/>
</dbReference>
<keyword evidence="1 4" id="KW-0378">Hydrolase</keyword>
<feature type="domain" description="Peptidase S33 tripeptidyl aminopeptidase-like C-terminal" evidence="3">
    <location>
        <begin position="190"/>
        <end position="250"/>
    </location>
</feature>
<reference evidence="4 5" key="1">
    <citation type="submission" date="2019-04" db="EMBL/GenBank/DDBJ databases">
        <authorList>
            <person name="Li Y."/>
            <person name="Wang J."/>
        </authorList>
    </citation>
    <scope>NUCLEOTIDE SEQUENCE [LARGE SCALE GENOMIC DNA]</scope>
    <source>
        <strain evidence="4 5">DSM 14668</strain>
    </source>
</reference>
<dbReference type="AlphaFoldDB" id="A0A4V5PP75"/>
<comment type="caution">
    <text evidence="4">The sequence shown here is derived from an EMBL/GenBank/DDBJ whole genome shotgun (WGS) entry which is preliminary data.</text>
</comment>
<dbReference type="SUPFAM" id="SSF53474">
    <property type="entry name" value="alpha/beta-Hydrolases"/>
    <property type="match status" value="1"/>
</dbReference>
<evidence type="ECO:0000259" key="2">
    <source>
        <dbReference type="Pfam" id="PF00561"/>
    </source>
</evidence>
<sequence>MSVHSSQMHIRGDIEMHVDIHGEGDPLVLLHGFTGCGRDFRHFGETLHEGFRAIVPDLPGHGRSGNPRGTFLFRDVARDMYSLLDELGIDRFRALGISGGANVLLHMATQQPSRVEAMVIAAAAPYFPEQARALMRQMTVEGRSEEDWRDMRERHARGDAQIVALWEQGRAFAARHDDMSFTPPHLATITARTLIVYGDRDPLYPVELAVEMYRAIPDAKLWVLPGAGHGAAFEERESFVRVARSFLRTP</sequence>
<protein>
    <submittedName>
        <fullName evidence="4">Alpha/beta fold hydrolase</fullName>
    </submittedName>
</protein>
<feature type="domain" description="AB hydrolase-1" evidence="2">
    <location>
        <begin position="26"/>
        <end position="124"/>
    </location>
</feature>
<gene>
    <name evidence="4" type="ORF">E8A74_04700</name>
</gene>
<dbReference type="PRINTS" id="PR00111">
    <property type="entry name" value="ABHYDROLASE"/>
</dbReference>
<dbReference type="InterPro" id="IPR029058">
    <property type="entry name" value="AB_hydrolase_fold"/>
</dbReference>
<dbReference type="PANTHER" id="PTHR43798">
    <property type="entry name" value="MONOACYLGLYCEROL LIPASE"/>
    <property type="match status" value="1"/>
</dbReference>
<dbReference type="OrthoDB" id="9785408at2"/>
<dbReference type="InterPro" id="IPR000073">
    <property type="entry name" value="AB_hydrolase_1"/>
</dbReference>
<evidence type="ECO:0000256" key="1">
    <source>
        <dbReference type="ARBA" id="ARBA00022801"/>
    </source>
</evidence>
<keyword evidence="5" id="KW-1185">Reference proteome</keyword>
<evidence type="ECO:0000313" key="4">
    <source>
        <dbReference type="EMBL" id="TKD12402.1"/>
    </source>
</evidence>